<gene>
    <name evidence="1" type="ORF">ACFFIX_01245</name>
</gene>
<keyword evidence="2" id="KW-1185">Reference proteome</keyword>
<dbReference type="PROSITE" id="PS51257">
    <property type="entry name" value="PROKAR_LIPOPROTEIN"/>
    <property type="match status" value="1"/>
</dbReference>
<comment type="caution">
    <text evidence="1">The sequence shown here is derived from an EMBL/GenBank/DDBJ whole genome shotgun (WGS) entry which is preliminary data.</text>
</comment>
<dbReference type="SUPFAM" id="SSF52266">
    <property type="entry name" value="SGNH hydrolase"/>
    <property type="match status" value="1"/>
</dbReference>
<evidence type="ECO:0000313" key="2">
    <source>
        <dbReference type="Proteomes" id="UP001589854"/>
    </source>
</evidence>
<dbReference type="PANTHER" id="PTHR14209">
    <property type="entry name" value="ISOAMYL ACETATE-HYDROLYZING ESTERASE 1"/>
    <property type="match status" value="1"/>
</dbReference>
<sequence length="249" mass="28055">MKKLLIFLTLSLVFLVGCSGRVDRYKIVAFGDSNTQGANWTNHKYQETDKWVNLLAASITGAKGNSTTAIMNAGISGETTEDARKRLKRDVLKQSPELVLIMFGTNDAAFLEKNKPRVSKERFRENLIYFIKKIEKSGGKPVLMTCLPIVEGNGSDHFYYTRYKEAYYEDVGGARKWHNSYNNSVRELAFKNEIVLVDHWSYMVYEAGGDTDKALLKSGIIDPSGNHLTPKGARLIYENILKSDILAQN</sequence>
<proteinExistence type="predicted"/>
<dbReference type="InterPro" id="IPR036514">
    <property type="entry name" value="SGNH_hydro_sf"/>
</dbReference>
<dbReference type="RefSeq" id="WP_378929690.1">
    <property type="nucleotide sequence ID" value="NZ_JBHLVO010000001.1"/>
</dbReference>
<accession>A0ABV6G985</accession>
<dbReference type="InterPro" id="IPR045136">
    <property type="entry name" value="Iah1-like"/>
</dbReference>
<dbReference type="PANTHER" id="PTHR14209:SF19">
    <property type="entry name" value="ISOAMYL ACETATE-HYDROLYZING ESTERASE 1 HOMOLOG"/>
    <property type="match status" value="1"/>
</dbReference>
<dbReference type="Proteomes" id="UP001589854">
    <property type="component" value="Unassembled WGS sequence"/>
</dbReference>
<dbReference type="Pfam" id="PF00657">
    <property type="entry name" value="Lipase_GDSL"/>
    <property type="match status" value="1"/>
</dbReference>
<reference evidence="1 2" key="1">
    <citation type="submission" date="2024-09" db="EMBL/GenBank/DDBJ databases">
        <authorList>
            <person name="Sun Q."/>
            <person name="Mori K."/>
        </authorList>
    </citation>
    <scope>NUCLEOTIDE SEQUENCE [LARGE SCALE GENOMIC DNA]</scope>
    <source>
        <strain evidence="1 2">CCM 7228</strain>
    </source>
</reference>
<protein>
    <submittedName>
        <fullName evidence="1">SGNH/GDSL hydrolase family protein</fullName>
    </submittedName>
</protein>
<organism evidence="1 2">
    <name type="scientific">Metabacillus herbersteinensis</name>
    <dbReference type="NCBI Taxonomy" id="283816"/>
    <lineage>
        <taxon>Bacteria</taxon>
        <taxon>Bacillati</taxon>
        <taxon>Bacillota</taxon>
        <taxon>Bacilli</taxon>
        <taxon>Bacillales</taxon>
        <taxon>Bacillaceae</taxon>
        <taxon>Metabacillus</taxon>
    </lineage>
</organism>
<keyword evidence="1" id="KW-0378">Hydrolase</keyword>
<dbReference type="InterPro" id="IPR001087">
    <property type="entry name" value="GDSL"/>
</dbReference>
<dbReference type="GO" id="GO:0016787">
    <property type="term" value="F:hydrolase activity"/>
    <property type="evidence" value="ECO:0007669"/>
    <property type="project" value="UniProtKB-KW"/>
</dbReference>
<evidence type="ECO:0000313" key="1">
    <source>
        <dbReference type="EMBL" id="MFC0270085.1"/>
    </source>
</evidence>
<dbReference type="Gene3D" id="3.40.50.1110">
    <property type="entry name" value="SGNH hydrolase"/>
    <property type="match status" value="1"/>
</dbReference>
<dbReference type="EMBL" id="JBHLVO010000001">
    <property type="protein sequence ID" value="MFC0270085.1"/>
    <property type="molecule type" value="Genomic_DNA"/>
</dbReference>
<name>A0ABV6G985_9BACI</name>